<dbReference type="AlphaFoldDB" id="A0A0R0AGL3"/>
<reference evidence="2 3" key="1">
    <citation type="submission" date="2015-10" db="EMBL/GenBank/DDBJ databases">
        <title>Genome sequencing and analysis of members of genus Stenotrophomonas.</title>
        <authorList>
            <person name="Patil P.P."/>
            <person name="Midha S."/>
            <person name="Patil P.B."/>
        </authorList>
    </citation>
    <scope>NUCLEOTIDE SEQUENCE [LARGE SCALE GENOMIC DNA]</scope>
    <source>
        <strain evidence="2 3">JCM 9942</strain>
    </source>
</reference>
<protein>
    <submittedName>
        <fullName evidence="2">Uncharacterized protein</fullName>
    </submittedName>
</protein>
<dbReference type="RefSeq" id="WP_057506183.1">
    <property type="nucleotide sequence ID" value="NZ_LLXS01000026.1"/>
</dbReference>
<keyword evidence="1" id="KW-0732">Signal</keyword>
<evidence type="ECO:0000313" key="3">
    <source>
        <dbReference type="Proteomes" id="UP000050836"/>
    </source>
</evidence>
<accession>A0A0R0AGL3</accession>
<name>A0A0R0AGL3_9GAMM</name>
<feature type="signal peptide" evidence="1">
    <location>
        <begin position="1"/>
        <end position="21"/>
    </location>
</feature>
<dbReference type="Proteomes" id="UP000050836">
    <property type="component" value="Unassembled WGS sequence"/>
</dbReference>
<organism evidence="2 3">
    <name type="scientific">Stenotrophomonas pictorum JCM 9942</name>
    <dbReference type="NCBI Taxonomy" id="1236960"/>
    <lineage>
        <taxon>Bacteria</taxon>
        <taxon>Pseudomonadati</taxon>
        <taxon>Pseudomonadota</taxon>
        <taxon>Gammaproteobacteria</taxon>
        <taxon>Lysobacterales</taxon>
        <taxon>Lysobacteraceae</taxon>
        <taxon>Stenotrophomonas</taxon>
    </lineage>
</organism>
<comment type="caution">
    <text evidence="2">The sequence shown here is derived from an EMBL/GenBank/DDBJ whole genome shotgun (WGS) entry which is preliminary data.</text>
</comment>
<evidence type="ECO:0000256" key="1">
    <source>
        <dbReference type="SAM" id="SignalP"/>
    </source>
</evidence>
<feature type="chain" id="PRO_5006390736" evidence="1">
    <location>
        <begin position="22"/>
        <end position="59"/>
    </location>
</feature>
<keyword evidence="3" id="KW-1185">Reference proteome</keyword>
<proteinExistence type="predicted"/>
<dbReference type="EMBL" id="LLXS01000026">
    <property type="protein sequence ID" value="KRG41490.1"/>
    <property type="molecule type" value="Genomic_DNA"/>
</dbReference>
<sequence length="59" mass="6603">MKPLSLLLSRLLAMRPFTATAPVPGGYWRTGKLDITGDRDRLPALVDALEQRLAQQRAR</sequence>
<gene>
    <name evidence="2" type="ORF">ARC78_11120</name>
</gene>
<evidence type="ECO:0000313" key="2">
    <source>
        <dbReference type="EMBL" id="KRG41490.1"/>
    </source>
</evidence>